<sequence length="130" mass="13925">MEVIRRVWTYEPHALERDGVRECRRLVARYAALGTGLGLAGVGVAMGGLARRGAMISLLQKVALFAGGGASGLGISLALSIRPCMDIVLTMDREAPLRKELGHVILQWNPAMANEAVARQAAKMSQARSE</sequence>
<keyword evidence="3" id="KW-0496">Mitochondrion</keyword>
<dbReference type="EMBL" id="CDSF01000133">
    <property type="protein sequence ID" value="CEP02634.1"/>
    <property type="molecule type" value="Genomic_DNA"/>
</dbReference>
<keyword evidence="1" id="KW-0812">Transmembrane</keyword>
<gene>
    <name evidence="2" type="ORF">PBRA_002601</name>
    <name evidence="3" type="ORF">PLBR_LOCUS1977</name>
</gene>
<protein>
    <submittedName>
        <fullName evidence="2">Uncharacterized protein</fullName>
    </submittedName>
</protein>
<evidence type="ECO:0000313" key="4">
    <source>
        <dbReference type="Proteomes" id="UP000039324"/>
    </source>
</evidence>
<dbReference type="AlphaFoldDB" id="A0A0G4J5L2"/>
<evidence type="ECO:0000313" key="5">
    <source>
        <dbReference type="Proteomes" id="UP000290189"/>
    </source>
</evidence>
<keyword evidence="1" id="KW-0472">Membrane</keyword>
<accession>A0A0G4J5L2</accession>
<proteinExistence type="predicted"/>
<dbReference type="Proteomes" id="UP000039324">
    <property type="component" value="Unassembled WGS sequence"/>
</dbReference>
<geneLocation type="mitochondrion" evidence="3"/>
<keyword evidence="1" id="KW-1133">Transmembrane helix</keyword>
<organism evidence="2 4">
    <name type="scientific">Plasmodiophora brassicae</name>
    <name type="common">Clubroot disease agent</name>
    <dbReference type="NCBI Taxonomy" id="37360"/>
    <lineage>
        <taxon>Eukaryota</taxon>
        <taxon>Sar</taxon>
        <taxon>Rhizaria</taxon>
        <taxon>Endomyxa</taxon>
        <taxon>Phytomyxea</taxon>
        <taxon>Plasmodiophorida</taxon>
        <taxon>Plasmodiophoridae</taxon>
        <taxon>Plasmodiophora</taxon>
    </lineage>
</organism>
<evidence type="ECO:0000313" key="2">
    <source>
        <dbReference type="EMBL" id="CEP02634.1"/>
    </source>
</evidence>
<evidence type="ECO:0000313" key="3">
    <source>
        <dbReference type="EMBL" id="SPQ94762.1"/>
    </source>
</evidence>
<feature type="transmembrane region" description="Helical" evidence="1">
    <location>
        <begin position="30"/>
        <end position="50"/>
    </location>
</feature>
<evidence type="ECO:0000256" key="1">
    <source>
        <dbReference type="SAM" id="Phobius"/>
    </source>
</evidence>
<keyword evidence="4" id="KW-1185">Reference proteome</keyword>
<name>A0A0G4J5L2_PLABS</name>
<feature type="transmembrane region" description="Helical" evidence="1">
    <location>
        <begin position="62"/>
        <end position="81"/>
    </location>
</feature>
<reference evidence="2 4" key="1">
    <citation type="submission" date="2015-02" db="EMBL/GenBank/DDBJ databases">
        <authorList>
            <person name="Chooi Y.-H."/>
        </authorList>
    </citation>
    <scope>NUCLEOTIDE SEQUENCE [LARGE SCALE GENOMIC DNA]</scope>
    <source>
        <strain evidence="2">E3</strain>
    </source>
</reference>
<dbReference type="Proteomes" id="UP000290189">
    <property type="component" value="Unassembled WGS sequence"/>
</dbReference>
<dbReference type="EMBL" id="OVEO01000003">
    <property type="protein sequence ID" value="SPQ94762.1"/>
    <property type="molecule type" value="Genomic_DNA"/>
</dbReference>
<reference evidence="3 5" key="2">
    <citation type="submission" date="2018-03" db="EMBL/GenBank/DDBJ databases">
        <authorList>
            <person name="Fogelqvist J."/>
        </authorList>
    </citation>
    <scope>NUCLEOTIDE SEQUENCE [LARGE SCALE GENOMIC DNA]</scope>
</reference>